<proteinExistence type="predicted"/>
<feature type="region of interest" description="Disordered" evidence="1">
    <location>
        <begin position="112"/>
        <end position="193"/>
    </location>
</feature>
<accession>A0AAI9U137</accession>
<comment type="caution">
    <text evidence="2">The sequence shown here is derived from an EMBL/GenBank/DDBJ whole genome shotgun (WGS) entry which is preliminary data.</text>
</comment>
<gene>
    <name evidence="2" type="ORF">CMEL01_07063</name>
</gene>
<evidence type="ECO:0000313" key="3">
    <source>
        <dbReference type="Proteomes" id="UP001239795"/>
    </source>
</evidence>
<keyword evidence="3" id="KW-1185">Reference proteome</keyword>
<evidence type="ECO:0000256" key="1">
    <source>
        <dbReference type="SAM" id="MobiDB-lite"/>
    </source>
</evidence>
<organism evidence="2 3">
    <name type="scientific">Colletotrichum melonis</name>
    <dbReference type="NCBI Taxonomy" id="1209925"/>
    <lineage>
        <taxon>Eukaryota</taxon>
        <taxon>Fungi</taxon>
        <taxon>Dikarya</taxon>
        <taxon>Ascomycota</taxon>
        <taxon>Pezizomycotina</taxon>
        <taxon>Sordariomycetes</taxon>
        <taxon>Hypocreomycetidae</taxon>
        <taxon>Glomerellales</taxon>
        <taxon>Glomerellaceae</taxon>
        <taxon>Colletotrichum</taxon>
        <taxon>Colletotrichum acutatum species complex</taxon>
    </lineage>
</organism>
<name>A0AAI9U137_9PEZI</name>
<dbReference type="Proteomes" id="UP001239795">
    <property type="component" value="Unassembled WGS sequence"/>
</dbReference>
<dbReference type="EMBL" id="MLGG01000057">
    <property type="protein sequence ID" value="KAK1449727.1"/>
    <property type="molecule type" value="Genomic_DNA"/>
</dbReference>
<evidence type="ECO:0000313" key="2">
    <source>
        <dbReference type="EMBL" id="KAK1449727.1"/>
    </source>
</evidence>
<dbReference type="AlphaFoldDB" id="A0AAI9U137"/>
<reference evidence="2 3" key="1">
    <citation type="submission" date="2016-10" db="EMBL/GenBank/DDBJ databases">
        <title>The genome sequence of Colletotrichum fioriniae PJ7.</title>
        <authorList>
            <person name="Baroncelli R."/>
        </authorList>
    </citation>
    <scope>NUCLEOTIDE SEQUENCE [LARGE SCALE GENOMIC DNA]</scope>
    <source>
        <strain evidence="2">Col 31</strain>
    </source>
</reference>
<feature type="compositionally biased region" description="Polar residues" evidence="1">
    <location>
        <begin position="142"/>
        <end position="157"/>
    </location>
</feature>
<sequence length="305" mass="33566">MESGDVSAAEALLQPPAKRVKLSSAPDNNNKPVFGRLDVALNTDDSGDITVNISNTRRLGKPVIDHLADETFAFHGSRQQVHAMIDRILDHSNNAIITGIVSLRPDAIEAASQSKAPMTTQAVESASPAATVSENRADPKPDTSTNERPAKSATTEVEASAREGPSTSAITHQSQQTPKVATNPKSPAPQNAATKFTRGNLKIAIRDWMVTGRRITRLQTLLNSIAEAEDQDLSLEFQVVKELVSQNPDMTIEDFVCKRHKLKTTIFEFCSNKNLETVGKDWLHFTILRSMWYDTVKMMDDTRFP</sequence>
<feature type="compositionally biased region" description="Polar residues" evidence="1">
    <location>
        <begin position="165"/>
        <end position="193"/>
    </location>
</feature>
<protein>
    <submittedName>
        <fullName evidence="2">Uncharacterized protein</fullName>
    </submittedName>
</protein>
<feature type="compositionally biased region" description="Polar residues" evidence="1">
    <location>
        <begin position="112"/>
        <end position="134"/>
    </location>
</feature>